<dbReference type="GO" id="GO:0005634">
    <property type="term" value="C:nucleus"/>
    <property type="evidence" value="ECO:0007669"/>
    <property type="project" value="TreeGrafter"/>
</dbReference>
<dbReference type="PANTHER" id="PTHR19303:SF74">
    <property type="entry name" value="POGO TRANSPOSABLE ELEMENT WITH KRAB DOMAIN"/>
    <property type="match status" value="1"/>
</dbReference>
<dbReference type="EMBL" id="KZ308621">
    <property type="protein sequence ID" value="KAG8232483.1"/>
    <property type="molecule type" value="Genomic_DNA"/>
</dbReference>
<dbReference type="Pfam" id="PF03184">
    <property type="entry name" value="DDE_1"/>
    <property type="match status" value="1"/>
</dbReference>
<dbReference type="InterPro" id="IPR004875">
    <property type="entry name" value="DDE_SF_endonuclease_dom"/>
</dbReference>
<comment type="caution">
    <text evidence="2">The sequence shown here is derived from an EMBL/GenBank/DDBJ whole genome shotgun (WGS) entry which is preliminary data.</text>
</comment>
<dbReference type="Proteomes" id="UP000792457">
    <property type="component" value="Unassembled WGS sequence"/>
</dbReference>
<dbReference type="InterPro" id="IPR050863">
    <property type="entry name" value="CenT-Element_Derived"/>
</dbReference>
<evidence type="ECO:0000313" key="2">
    <source>
        <dbReference type="EMBL" id="KAG8232483.1"/>
    </source>
</evidence>
<name>A0A8K0KHN5_LADFU</name>
<feature type="domain" description="DDE-1" evidence="1">
    <location>
        <begin position="169"/>
        <end position="237"/>
    </location>
</feature>
<reference evidence="2" key="2">
    <citation type="submission" date="2017-10" db="EMBL/GenBank/DDBJ databases">
        <title>Ladona fulva Genome sequencing and assembly.</title>
        <authorList>
            <person name="Murali S."/>
            <person name="Richards S."/>
            <person name="Bandaranaike D."/>
            <person name="Bellair M."/>
            <person name="Blankenburg K."/>
            <person name="Chao H."/>
            <person name="Dinh H."/>
            <person name="Doddapaneni H."/>
            <person name="Dugan-Rocha S."/>
            <person name="Elkadiri S."/>
            <person name="Gnanaolivu R."/>
            <person name="Hernandez B."/>
            <person name="Skinner E."/>
            <person name="Javaid M."/>
            <person name="Lee S."/>
            <person name="Li M."/>
            <person name="Ming W."/>
            <person name="Munidasa M."/>
            <person name="Muniz J."/>
            <person name="Nguyen L."/>
            <person name="Hughes D."/>
            <person name="Osuji N."/>
            <person name="Pu L.-L."/>
            <person name="Puazo M."/>
            <person name="Qu C."/>
            <person name="Quiroz J."/>
            <person name="Raj R."/>
            <person name="Weissenberger G."/>
            <person name="Xin Y."/>
            <person name="Zou X."/>
            <person name="Han Y."/>
            <person name="Worley K."/>
            <person name="Muzny D."/>
            <person name="Gibbs R."/>
        </authorList>
    </citation>
    <scope>NUCLEOTIDE SEQUENCE</scope>
    <source>
        <strain evidence="2">Sampled in the wild</strain>
    </source>
</reference>
<accession>A0A8K0KHN5</accession>
<keyword evidence="3" id="KW-1185">Reference proteome</keyword>
<dbReference type="PANTHER" id="PTHR19303">
    <property type="entry name" value="TRANSPOSON"/>
    <property type="match status" value="1"/>
</dbReference>
<evidence type="ECO:0000313" key="3">
    <source>
        <dbReference type="Proteomes" id="UP000792457"/>
    </source>
</evidence>
<organism evidence="2 3">
    <name type="scientific">Ladona fulva</name>
    <name type="common">Scarce chaser dragonfly</name>
    <name type="synonym">Libellula fulva</name>
    <dbReference type="NCBI Taxonomy" id="123851"/>
    <lineage>
        <taxon>Eukaryota</taxon>
        <taxon>Metazoa</taxon>
        <taxon>Ecdysozoa</taxon>
        <taxon>Arthropoda</taxon>
        <taxon>Hexapoda</taxon>
        <taxon>Insecta</taxon>
        <taxon>Pterygota</taxon>
        <taxon>Palaeoptera</taxon>
        <taxon>Odonata</taxon>
        <taxon>Epiprocta</taxon>
        <taxon>Anisoptera</taxon>
        <taxon>Libelluloidea</taxon>
        <taxon>Libellulidae</taxon>
        <taxon>Ladona</taxon>
    </lineage>
</organism>
<dbReference type="AlphaFoldDB" id="A0A8K0KHN5"/>
<dbReference type="GO" id="GO:0003677">
    <property type="term" value="F:DNA binding"/>
    <property type="evidence" value="ECO:0007669"/>
    <property type="project" value="TreeGrafter"/>
</dbReference>
<evidence type="ECO:0000259" key="1">
    <source>
        <dbReference type="Pfam" id="PF03184"/>
    </source>
</evidence>
<gene>
    <name evidence="2" type="ORF">J437_LFUL012715</name>
</gene>
<sequence>MELAVEAELSSKMGFLKASKQFNVPKSRQDWIKGFLTRHPSLSIRTPENTSGARAMGFNKVSVSKFNSLVNYVIDNHKQADNKIFYFDETGVSVNPKSQSKLIALKGKRQVGAITSAELGETVTAEVWMSASGLYIPPMLIFPRMKKKQEFELGLPPGGWCEVHPSVTKESPVLLIVDGHSTDIKNLKLLEIARENCVVLLCLPPHTSHRLQPLDVTFFKPLSLYYGKEVRRWLRSHPGKVVTLFQISTIFGTAFLHAATMLTAINGFRKTGIWPPDLNVVSDADFLPSATTDIQLENKNVPLKNLPMVTITI</sequence>
<protein>
    <recommendedName>
        <fullName evidence="1">DDE-1 domain-containing protein</fullName>
    </recommendedName>
</protein>
<reference evidence="2" key="1">
    <citation type="submission" date="2013-04" db="EMBL/GenBank/DDBJ databases">
        <authorList>
            <person name="Qu J."/>
            <person name="Murali S.C."/>
            <person name="Bandaranaike D."/>
            <person name="Bellair M."/>
            <person name="Blankenburg K."/>
            <person name="Chao H."/>
            <person name="Dinh H."/>
            <person name="Doddapaneni H."/>
            <person name="Downs B."/>
            <person name="Dugan-Rocha S."/>
            <person name="Elkadiri S."/>
            <person name="Gnanaolivu R.D."/>
            <person name="Hernandez B."/>
            <person name="Javaid M."/>
            <person name="Jayaseelan J.C."/>
            <person name="Lee S."/>
            <person name="Li M."/>
            <person name="Ming W."/>
            <person name="Munidasa M."/>
            <person name="Muniz J."/>
            <person name="Nguyen L."/>
            <person name="Ongeri F."/>
            <person name="Osuji N."/>
            <person name="Pu L.-L."/>
            <person name="Puazo M."/>
            <person name="Qu C."/>
            <person name="Quiroz J."/>
            <person name="Raj R."/>
            <person name="Weissenberger G."/>
            <person name="Xin Y."/>
            <person name="Zou X."/>
            <person name="Han Y."/>
            <person name="Richards S."/>
            <person name="Worley K."/>
            <person name="Muzny D."/>
            <person name="Gibbs R."/>
        </authorList>
    </citation>
    <scope>NUCLEOTIDE SEQUENCE</scope>
    <source>
        <strain evidence="2">Sampled in the wild</strain>
    </source>
</reference>
<proteinExistence type="predicted"/>
<dbReference type="OrthoDB" id="8191755at2759"/>